<dbReference type="RefSeq" id="WP_327597507.1">
    <property type="nucleotide sequence ID" value="NZ_JAYXHS010000001.1"/>
</dbReference>
<dbReference type="EMBL" id="JAYXHS010000001">
    <property type="protein sequence ID" value="MEC5384532.1"/>
    <property type="molecule type" value="Genomic_DNA"/>
</dbReference>
<dbReference type="PANTHER" id="PTHR33490">
    <property type="entry name" value="BLR5614 PROTEIN-RELATED"/>
    <property type="match status" value="1"/>
</dbReference>
<dbReference type="InterPro" id="IPR002931">
    <property type="entry name" value="Transglutaminase-like"/>
</dbReference>
<protein>
    <submittedName>
        <fullName evidence="2">Transglutaminase family protein</fullName>
    </submittedName>
</protein>
<dbReference type="PANTHER" id="PTHR33490:SF3">
    <property type="entry name" value="CONSERVED INTEGRAL MEMBRANE PROTEIN"/>
    <property type="match status" value="1"/>
</dbReference>
<dbReference type="Gene3D" id="3.10.620.30">
    <property type="match status" value="1"/>
</dbReference>
<dbReference type="Pfam" id="PF01841">
    <property type="entry name" value="Transglut_core"/>
    <property type="match status" value="1"/>
</dbReference>
<accession>A0ABU6JZD4</accession>
<keyword evidence="3" id="KW-1185">Reference proteome</keyword>
<reference evidence="2 3" key="1">
    <citation type="submission" date="2024-01" db="EMBL/GenBank/DDBJ databases">
        <title>Uliginosibacterium soil sp. nov.</title>
        <authorList>
            <person name="Lv Y."/>
        </authorList>
    </citation>
    <scope>NUCLEOTIDE SEQUENCE [LARGE SCALE GENOMIC DNA]</scope>
    <source>
        <strain evidence="2 3">H3</strain>
    </source>
</reference>
<comment type="caution">
    <text evidence="2">The sequence shown here is derived from an EMBL/GenBank/DDBJ whole genome shotgun (WGS) entry which is preliminary data.</text>
</comment>
<evidence type="ECO:0000259" key="1">
    <source>
        <dbReference type="SMART" id="SM00460"/>
    </source>
</evidence>
<dbReference type="SUPFAM" id="SSF54001">
    <property type="entry name" value="Cysteine proteinases"/>
    <property type="match status" value="1"/>
</dbReference>
<proteinExistence type="predicted"/>
<dbReference type="Proteomes" id="UP001331561">
    <property type="component" value="Unassembled WGS sequence"/>
</dbReference>
<evidence type="ECO:0000313" key="2">
    <source>
        <dbReference type="EMBL" id="MEC5384532.1"/>
    </source>
</evidence>
<evidence type="ECO:0000313" key="3">
    <source>
        <dbReference type="Proteomes" id="UP001331561"/>
    </source>
</evidence>
<sequence>MQLKQRDPRIEAYLDASDIIDFHDSAIQDLAAQLRRDHADSHQLIAASFEWVRDRIAHSWDARQGPLTLRASEVLRSGYGYCYAKSHLLAALLRANGIPTGLCYQRLSSGEQGEPYCLHGLNAVLLPRHGWFRVDARGNKPGVHAVFAPPIEQLAFALQDAHERDFPDVLADPLSVVVDALRTQSDIFALHDNLPDAIGI</sequence>
<dbReference type="SMART" id="SM00460">
    <property type="entry name" value="TGc"/>
    <property type="match status" value="1"/>
</dbReference>
<name>A0ABU6JZD4_9RHOO</name>
<gene>
    <name evidence="2" type="ORF">VVD49_02295</name>
</gene>
<organism evidence="2 3">
    <name type="scientific">Uliginosibacterium silvisoli</name>
    <dbReference type="NCBI Taxonomy" id="3114758"/>
    <lineage>
        <taxon>Bacteria</taxon>
        <taxon>Pseudomonadati</taxon>
        <taxon>Pseudomonadota</taxon>
        <taxon>Betaproteobacteria</taxon>
        <taxon>Rhodocyclales</taxon>
        <taxon>Zoogloeaceae</taxon>
        <taxon>Uliginosibacterium</taxon>
    </lineage>
</organism>
<dbReference type="InterPro" id="IPR038765">
    <property type="entry name" value="Papain-like_cys_pep_sf"/>
</dbReference>
<feature type="domain" description="Transglutaminase-like" evidence="1">
    <location>
        <begin position="74"/>
        <end position="138"/>
    </location>
</feature>